<sequence>MASSRRTAHPDDPENDDARPNPDATDSPTVYCREIHTDRAVFTEDGNGDGWIATDLTVTPEE</sequence>
<reference evidence="2" key="2">
    <citation type="submission" date="2020-09" db="EMBL/GenBank/DDBJ databases">
        <authorList>
            <person name="Sun Q."/>
            <person name="Ohkuma M."/>
        </authorList>
    </citation>
    <scope>NUCLEOTIDE SEQUENCE</scope>
    <source>
        <strain evidence="2">JCM 19596</strain>
    </source>
</reference>
<proteinExistence type="predicted"/>
<organism evidence="2 3">
    <name type="scientific">Halocalculus aciditolerans</name>
    <dbReference type="NCBI Taxonomy" id="1383812"/>
    <lineage>
        <taxon>Archaea</taxon>
        <taxon>Methanobacteriati</taxon>
        <taxon>Methanobacteriota</taxon>
        <taxon>Stenosarchaea group</taxon>
        <taxon>Halobacteria</taxon>
        <taxon>Halobacteriales</taxon>
        <taxon>Halobacteriaceae</taxon>
        <taxon>Halocalculus</taxon>
    </lineage>
</organism>
<dbReference type="EMBL" id="BMPG01000001">
    <property type="protein sequence ID" value="GGL56157.1"/>
    <property type="molecule type" value="Genomic_DNA"/>
</dbReference>
<feature type="region of interest" description="Disordered" evidence="1">
    <location>
        <begin position="1"/>
        <end position="29"/>
    </location>
</feature>
<protein>
    <submittedName>
        <fullName evidence="2">Uncharacterized protein</fullName>
    </submittedName>
</protein>
<gene>
    <name evidence="2" type="ORF">GCM10009039_12910</name>
</gene>
<evidence type="ECO:0000313" key="2">
    <source>
        <dbReference type="EMBL" id="GGL56157.1"/>
    </source>
</evidence>
<reference evidence="2" key="1">
    <citation type="journal article" date="2014" name="Int. J. Syst. Evol. Microbiol.">
        <title>Complete genome sequence of Corynebacterium casei LMG S-19264T (=DSM 44701T), isolated from a smear-ripened cheese.</title>
        <authorList>
            <consortium name="US DOE Joint Genome Institute (JGI-PGF)"/>
            <person name="Walter F."/>
            <person name="Albersmeier A."/>
            <person name="Kalinowski J."/>
            <person name="Ruckert C."/>
        </authorList>
    </citation>
    <scope>NUCLEOTIDE SEQUENCE</scope>
    <source>
        <strain evidence="2">JCM 19596</strain>
    </source>
</reference>
<dbReference type="RefSeq" id="WP_188977024.1">
    <property type="nucleotide sequence ID" value="NZ_BMPG01000001.1"/>
</dbReference>
<evidence type="ECO:0000256" key="1">
    <source>
        <dbReference type="SAM" id="MobiDB-lite"/>
    </source>
</evidence>
<feature type="compositionally biased region" description="Basic and acidic residues" evidence="1">
    <location>
        <begin position="8"/>
        <end position="20"/>
    </location>
</feature>
<accession>A0A830FAN5</accession>
<name>A0A830FAN5_9EURY</name>
<dbReference type="AlphaFoldDB" id="A0A830FAN5"/>
<comment type="caution">
    <text evidence="2">The sequence shown here is derived from an EMBL/GenBank/DDBJ whole genome shotgun (WGS) entry which is preliminary data.</text>
</comment>
<dbReference type="OrthoDB" id="204433at2157"/>
<evidence type="ECO:0000313" key="3">
    <source>
        <dbReference type="Proteomes" id="UP000607197"/>
    </source>
</evidence>
<dbReference type="Proteomes" id="UP000607197">
    <property type="component" value="Unassembled WGS sequence"/>
</dbReference>
<keyword evidence="3" id="KW-1185">Reference proteome</keyword>